<name>A0ABT1G3L8_9CORY</name>
<reference evidence="1" key="1">
    <citation type="submission" date="2022-05" db="EMBL/GenBank/DDBJ databases">
        <title>Corynebacterium sp. TA-R-1 sp. nov., isolated from human feces.</title>
        <authorList>
            <person name="Shamsuzzaman M."/>
            <person name="Dahal R.H."/>
        </authorList>
    </citation>
    <scope>NUCLEOTIDE SEQUENCE</scope>
    <source>
        <strain evidence="1">TA-R-1</strain>
    </source>
</reference>
<comment type="caution">
    <text evidence="1">The sequence shown here is derived from an EMBL/GenBank/DDBJ whole genome shotgun (WGS) entry which is preliminary data.</text>
</comment>
<dbReference type="EMBL" id="JAMFTQ010000020">
    <property type="protein sequence ID" value="MCP1388615.1"/>
    <property type="molecule type" value="Genomic_DNA"/>
</dbReference>
<sequence length="70" mass="7520">MRGGAGAATGALSATQGCRRLPHFCRKPSQGLKLSCEPSAIGEEFQMNYPLAVRERAVELYGKGLEPQQV</sequence>
<dbReference type="Proteomes" id="UP001204000">
    <property type="component" value="Unassembled WGS sequence"/>
</dbReference>
<feature type="non-terminal residue" evidence="1">
    <location>
        <position position="70"/>
    </location>
</feature>
<evidence type="ECO:0000313" key="1">
    <source>
        <dbReference type="EMBL" id="MCP1388615.1"/>
    </source>
</evidence>
<proteinExistence type="predicted"/>
<dbReference type="PROSITE" id="PS51257">
    <property type="entry name" value="PROKAR_LIPOPROTEIN"/>
    <property type="match status" value="1"/>
</dbReference>
<organism evidence="1 2">
    <name type="scientific">Corynebacterium stercoris</name>
    <dbReference type="NCBI Taxonomy" id="2943490"/>
    <lineage>
        <taxon>Bacteria</taxon>
        <taxon>Bacillati</taxon>
        <taxon>Actinomycetota</taxon>
        <taxon>Actinomycetes</taxon>
        <taxon>Mycobacteriales</taxon>
        <taxon>Corynebacteriaceae</taxon>
        <taxon>Corynebacterium</taxon>
    </lineage>
</organism>
<gene>
    <name evidence="1" type="ORF">M5J20_10565</name>
</gene>
<protein>
    <submittedName>
        <fullName evidence="1">Immunoglobulin heavy chain variable domain-containing protein</fullName>
    </submittedName>
</protein>
<keyword evidence="2" id="KW-1185">Reference proteome</keyword>
<dbReference type="RefSeq" id="WP_253579387.1">
    <property type="nucleotide sequence ID" value="NZ_JAMFTQ010000020.1"/>
</dbReference>
<accession>A0ABT1G3L8</accession>
<evidence type="ECO:0000313" key="2">
    <source>
        <dbReference type="Proteomes" id="UP001204000"/>
    </source>
</evidence>